<dbReference type="PANTHER" id="PTHR32125">
    <property type="entry name" value="2-C-METHYL-D-ERYTHRITOL 4-PHOSPHATE CYTIDYLYLTRANSFERASE, CHLOROPLASTIC"/>
    <property type="match status" value="1"/>
</dbReference>
<dbReference type="GO" id="GO:0050518">
    <property type="term" value="F:2-C-methyl-D-erythritol 4-phosphate cytidylyltransferase activity"/>
    <property type="evidence" value="ECO:0007669"/>
    <property type="project" value="TreeGrafter"/>
</dbReference>
<organism evidence="3 5">
    <name type="scientific">Candidatus Colimorpha enterica</name>
    <dbReference type="NCBI Taxonomy" id="3083063"/>
    <lineage>
        <taxon>Bacteria</taxon>
        <taxon>Pseudomonadati</taxon>
        <taxon>Bacteroidota</taxon>
        <taxon>Bacteroidia</taxon>
        <taxon>Bacteroidales</taxon>
        <taxon>Candidatus Colimorpha</taxon>
    </lineage>
</organism>
<dbReference type="SUPFAM" id="SSF53448">
    <property type="entry name" value="Nucleotide-diphospho-sugar transferases"/>
    <property type="match status" value="1"/>
</dbReference>
<dbReference type="InterPro" id="IPR050088">
    <property type="entry name" value="IspD/TarI_cytidylyltransf_bact"/>
</dbReference>
<dbReference type="STRING" id="1263015.BN580_00920"/>
<dbReference type="Gene3D" id="3.90.550.10">
    <property type="entry name" value="Spore Coat Polysaccharide Biosynthesis Protein SpsA, Chain A"/>
    <property type="match status" value="1"/>
</dbReference>
<evidence type="ECO:0000256" key="2">
    <source>
        <dbReference type="ARBA" id="ARBA00022695"/>
    </source>
</evidence>
<evidence type="ECO:0000313" key="4">
    <source>
        <dbReference type="EMBL" id="MCI5755662.1"/>
    </source>
</evidence>
<protein>
    <submittedName>
        <fullName evidence="3">2-C-methyl-D-erythritol 4-phosphate cytidylyltransferase</fullName>
    </submittedName>
</protein>
<dbReference type="Proteomes" id="UP000017938">
    <property type="component" value="Unassembled WGS sequence"/>
</dbReference>
<keyword evidence="1 3" id="KW-0808">Transferase</keyword>
<reference evidence="4 6" key="2">
    <citation type="submission" date="2022-03" db="EMBL/GenBank/DDBJ databases">
        <title>Metagenome-assembled genomes from swine fecal metagenomes.</title>
        <authorList>
            <person name="Holman D.B."/>
            <person name="Kommadath A."/>
        </authorList>
    </citation>
    <scope>NUCLEOTIDE SEQUENCE [LARGE SCALE GENOMIC DNA]</scope>
    <source>
        <strain evidence="4">SUG147</strain>
    </source>
</reference>
<gene>
    <name evidence="3" type="ORF">BN580_00920</name>
    <name evidence="4" type="ORF">MR241_05150</name>
</gene>
<comment type="caution">
    <text evidence="3">The sequence shown here is derived from an EMBL/GenBank/DDBJ whole genome shotgun (WGS) entry which is preliminary data.</text>
</comment>
<dbReference type="PANTHER" id="PTHR32125:SF4">
    <property type="entry name" value="2-C-METHYL-D-ERYTHRITOL 4-PHOSPHATE CYTIDYLYLTRANSFERASE, CHLOROPLASTIC"/>
    <property type="match status" value="1"/>
</dbReference>
<dbReference type="InterPro" id="IPR029044">
    <property type="entry name" value="Nucleotide-diphossugar_trans"/>
</dbReference>
<evidence type="ECO:0000313" key="6">
    <source>
        <dbReference type="Proteomes" id="UP001139365"/>
    </source>
</evidence>
<dbReference type="InterPro" id="IPR034683">
    <property type="entry name" value="IspD/TarI"/>
</dbReference>
<evidence type="ECO:0000256" key="1">
    <source>
        <dbReference type="ARBA" id="ARBA00022679"/>
    </source>
</evidence>
<accession>R6TED7</accession>
<proteinExistence type="predicted"/>
<dbReference type="AlphaFoldDB" id="R6TED7"/>
<dbReference type="CDD" id="cd02516">
    <property type="entry name" value="CDP-ME_synthetase"/>
    <property type="match status" value="1"/>
</dbReference>
<dbReference type="Pfam" id="PF01128">
    <property type="entry name" value="IspD"/>
    <property type="match status" value="1"/>
</dbReference>
<name>R6TED7_9BACT</name>
<sequence>MGLTSFIRKVTDRIAGVDSKFNSAIIVAAGSGTRASTAGTTKQMMPLLGIPVVARTVSVFEDCGFINEIIIVAKPDELRLYDGFIKEYGWKKIAAVVPGRETRQLSVIEGFKKISDKSQFVYIHDGARCLVTKEMISEVGHAACMKGAAYAAKKAHETVRSEENGTHTTLDRDRIWLAQTPQVFMTEMYRAAAYSALKNGITATDDVMLAEAAGFSAVPVDCGGQNIKITNPYDFAVAAAILNYRAERKDGEKA</sequence>
<evidence type="ECO:0000313" key="5">
    <source>
        <dbReference type="Proteomes" id="UP000017938"/>
    </source>
</evidence>
<dbReference type="EMBL" id="JALEMU010000080">
    <property type="protein sequence ID" value="MCI5755662.1"/>
    <property type="molecule type" value="Genomic_DNA"/>
</dbReference>
<reference evidence="3" key="1">
    <citation type="submission" date="2012-11" db="EMBL/GenBank/DDBJ databases">
        <title>Dependencies among metagenomic species, viruses, plasmids and units of genetic variation.</title>
        <authorList>
            <person name="Nielsen H.B."/>
            <person name="Almeida M."/>
            <person name="Juncker A.S."/>
            <person name="Rasmussen S."/>
            <person name="Li J."/>
            <person name="Sunagawa S."/>
            <person name="Plichta D."/>
            <person name="Gautier L."/>
            <person name="Le Chatelier E."/>
            <person name="Peletier E."/>
            <person name="Bonde I."/>
            <person name="Nielsen T."/>
            <person name="Manichanh C."/>
            <person name="Arumugam M."/>
            <person name="Batto J."/>
            <person name="Santos M.B.Q.D."/>
            <person name="Blom N."/>
            <person name="Borruel N."/>
            <person name="Burgdorf K.S."/>
            <person name="Boumezbeur F."/>
            <person name="Casellas F."/>
            <person name="Dore J."/>
            <person name="Guarner F."/>
            <person name="Hansen T."/>
            <person name="Hildebrand F."/>
            <person name="Kaas R.S."/>
            <person name="Kennedy S."/>
            <person name="Kristiansen K."/>
            <person name="Kultima J.R."/>
            <person name="Leonard P."/>
            <person name="Levenez F."/>
            <person name="Lund O."/>
            <person name="Moumen B."/>
            <person name="Le Paslier D."/>
            <person name="Pons N."/>
            <person name="Pedersen O."/>
            <person name="Prifti E."/>
            <person name="Qin J."/>
            <person name="Raes J."/>
            <person name="Tap J."/>
            <person name="Tims S."/>
            <person name="Ussery D.W."/>
            <person name="Yamada T."/>
            <person name="MetaHit consortium"/>
            <person name="Renault P."/>
            <person name="Sicheritz-Ponten T."/>
            <person name="Bork P."/>
            <person name="Wang J."/>
            <person name="Brunak S."/>
            <person name="Ehrlich S.D."/>
        </authorList>
    </citation>
    <scope>NUCLEOTIDE SEQUENCE [LARGE SCALE GENOMIC DNA]</scope>
</reference>
<keyword evidence="2 3" id="KW-0548">Nucleotidyltransferase</keyword>
<evidence type="ECO:0000313" key="3">
    <source>
        <dbReference type="EMBL" id="CDC71803.1"/>
    </source>
</evidence>
<dbReference type="EMBL" id="CBFW010000085">
    <property type="protein sequence ID" value="CDC71803.1"/>
    <property type="molecule type" value="Genomic_DNA"/>
</dbReference>
<dbReference type="Proteomes" id="UP001139365">
    <property type="component" value="Unassembled WGS sequence"/>
</dbReference>